<proteinExistence type="predicted"/>
<dbReference type="PATRIC" id="fig|48936.3.peg.893"/>
<evidence type="ECO:0000313" key="2">
    <source>
        <dbReference type="Proteomes" id="UP000031338"/>
    </source>
</evidence>
<dbReference type="Gene3D" id="3.30.70.1240">
    <property type="entry name" value="DOPA-like domains"/>
    <property type="match status" value="1"/>
</dbReference>
<sequence>MACFSDYHAHVYFDPSETEEAGALCMRMRDELGVAMGRVHARPVGPHPRGSCQMTIPADRIGAAIAWMMENRGHFTIFCHGNSGNDLDDHTRHVMWLGDSEALNLAQFGSNQSKM</sequence>
<reference evidence="1 2" key="1">
    <citation type="submission" date="2014-10" db="EMBL/GenBank/DDBJ databases">
        <title>Draft genome sequence of Novosphingobium subterraneum DSM 12447.</title>
        <authorList>
            <person name="Gan H.M."/>
            <person name="Gan H.Y."/>
            <person name="Savka M.A."/>
        </authorList>
    </citation>
    <scope>NUCLEOTIDE SEQUENCE [LARGE SCALE GENOMIC DNA]</scope>
    <source>
        <strain evidence="1 2">DSM 12447</strain>
    </source>
</reference>
<protein>
    <submittedName>
        <fullName evidence="1">Dopa 4,5-dioxygenase family</fullName>
    </submittedName>
</protein>
<dbReference type="Proteomes" id="UP000031338">
    <property type="component" value="Unassembled WGS sequence"/>
</dbReference>
<dbReference type="RefSeq" id="WP_039331774.1">
    <property type="nucleotide sequence ID" value="NZ_JRVC01000003.1"/>
</dbReference>
<dbReference type="EMBL" id="JRVC01000003">
    <property type="protein sequence ID" value="KHS48798.1"/>
    <property type="molecule type" value="Genomic_DNA"/>
</dbReference>
<name>A0A0B8ZQQ8_9SPHN</name>
<organism evidence="1 2">
    <name type="scientific">Novosphingobium subterraneum</name>
    <dbReference type="NCBI Taxonomy" id="48936"/>
    <lineage>
        <taxon>Bacteria</taxon>
        <taxon>Pseudomonadati</taxon>
        <taxon>Pseudomonadota</taxon>
        <taxon>Alphaproteobacteria</taxon>
        <taxon>Sphingomonadales</taxon>
        <taxon>Sphingomonadaceae</taxon>
        <taxon>Novosphingobium</taxon>
    </lineage>
</organism>
<dbReference type="PANTHER" id="PTHR36423">
    <property type="entry name" value="AFR070WP"/>
    <property type="match status" value="1"/>
</dbReference>
<dbReference type="Pfam" id="PF08883">
    <property type="entry name" value="DOPA_dioxygen"/>
    <property type="match status" value="1"/>
</dbReference>
<dbReference type="GO" id="GO:0051213">
    <property type="term" value="F:dioxygenase activity"/>
    <property type="evidence" value="ECO:0007669"/>
    <property type="project" value="UniProtKB-KW"/>
</dbReference>
<keyword evidence="2" id="KW-1185">Reference proteome</keyword>
<gene>
    <name evidence="1" type="ORF">NJ75_00881</name>
</gene>
<keyword evidence="1" id="KW-0223">Dioxygenase</keyword>
<dbReference type="AlphaFoldDB" id="A0A0B8ZQQ8"/>
<dbReference type="PANTHER" id="PTHR36423:SF2">
    <property type="entry name" value="AFR070WP"/>
    <property type="match status" value="1"/>
</dbReference>
<dbReference type="PIRSF" id="PIRSF028139">
    <property type="entry name" value="DOPA-diox_rel_Mll2280"/>
    <property type="match status" value="1"/>
</dbReference>
<keyword evidence="1" id="KW-0560">Oxidoreductase</keyword>
<dbReference type="STRING" id="48936.NJ75_00881"/>
<dbReference type="InterPro" id="IPR014980">
    <property type="entry name" value="DOPA_dioxygen"/>
</dbReference>
<accession>A0A0B8ZQQ8</accession>
<comment type="caution">
    <text evidence="1">The sequence shown here is derived from an EMBL/GenBank/DDBJ whole genome shotgun (WGS) entry which is preliminary data.</text>
</comment>
<evidence type="ECO:0000313" key="1">
    <source>
        <dbReference type="EMBL" id="KHS48798.1"/>
    </source>
</evidence>
<dbReference type="InterPro" id="IPR023389">
    <property type="entry name" value="DOPA-like_sf"/>
</dbReference>
<dbReference type="SUPFAM" id="SSF143410">
    <property type="entry name" value="DOPA-like"/>
    <property type="match status" value="1"/>
</dbReference>